<comment type="caution">
    <text evidence="4">The sequence shown here is derived from an EMBL/GenBank/DDBJ whole genome shotgun (WGS) entry which is preliminary data.</text>
</comment>
<accession>A0A3R9WSF3</accession>
<dbReference type="EMBL" id="RWJF01000001">
    <property type="protein sequence ID" value="RST30658.1"/>
    <property type="molecule type" value="Genomic_DNA"/>
</dbReference>
<dbReference type="NCBIfam" id="NF005313">
    <property type="entry name" value="PRK06847.1"/>
    <property type="match status" value="1"/>
</dbReference>
<evidence type="ECO:0000256" key="1">
    <source>
        <dbReference type="ARBA" id="ARBA00023002"/>
    </source>
</evidence>
<evidence type="ECO:0000259" key="3">
    <source>
        <dbReference type="Pfam" id="PF01494"/>
    </source>
</evidence>
<organism evidence="4 5">
    <name type="scientific">Sphingomonas ginkgonis</name>
    <dbReference type="NCBI Taxonomy" id="2315330"/>
    <lineage>
        <taxon>Bacteria</taxon>
        <taxon>Pseudomonadati</taxon>
        <taxon>Pseudomonadota</taxon>
        <taxon>Alphaproteobacteria</taxon>
        <taxon>Sphingomonadales</taxon>
        <taxon>Sphingomonadaceae</taxon>
        <taxon>Sphingomonas</taxon>
    </lineage>
</organism>
<dbReference type="Proteomes" id="UP000274661">
    <property type="component" value="Unassembled WGS sequence"/>
</dbReference>
<reference evidence="4 5" key="1">
    <citation type="submission" date="2018-12" db="EMBL/GenBank/DDBJ databases">
        <title>Sphingomonas sp. HMF7854 Genome sequencing and assembly.</title>
        <authorList>
            <person name="Cha I."/>
            <person name="Kang H."/>
            <person name="Kim H."/>
            <person name="Kang J."/>
            <person name="Joh K."/>
        </authorList>
    </citation>
    <scope>NUCLEOTIDE SEQUENCE [LARGE SCALE GENOMIC DNA]</scope>
    <source>
        <strain evidence="4 5">HMF7854</strain>
    </source>
</reference>
<dbReference type="PANTHER" id="PTHR13789:SF309">
    <property type="entry name" value="PUTATIVE (AFU_ORTHOLOGUE AFUA_6G14510)-RELATED"/>
    <property type="match status" value="1"/>
</dbReference>
<dbReference type="RefSeq" id="WP_126718491.1">
    <property type="nucleotide sequence ID" value="NZ_RWJF01000001.1"/>
</dbReference>
<name>A0A3R9WSF3_9SPHN</name>
<dbReference type="PANTHER" id="PTHR13789">
    <property type="entry name" value="MONOOXYGENASE"/>
    <property type="match status" value="1"/>
</dbReference>
<proteinExistence type="predicted"/>
<dbReference type="Pfam" id="PF01494">
    <property type="entry name" value="FAD_binding_3"/>
    <property type="match status" value="1"/>
</dbReference>
<keyword evidence="2" id="KW-0503">Monooxygenase</keyword>
<dbReference type="InterPro" id="IPR036188">
    <property type="entry name" value="FAD/NAD-bd_sf"/>
</dbReference>
<keyword evidence="5" id="KW-1185">Reference proteome</keyword>
<sequence length="371" mass="39746">MQQARILISGGGIGGLTSAIALRQRGFSVTIAERDPEWSVYGVGIIQQANVVRAIASLGLLDAYVASAYPFDRIEMFAPDGTQVASIPSPRLAGGDYPAQLGISRPALQRVLADAARSAGTEIRLGASVERFEDDGDGVGVRFTDGTCERFDLLVGADGLYSQTRAAIFPDAPGPAFTGQSVWRYNLPRPAEVECLQAYTGRVGLGLVPLSADTMYMFVTSPEPGNPHVPVEGRAAAMRQRLAGVAPRIAALAEQITDDRAVVYKPLEALYLEGPWHKGRVVLIGDAVHGTTPHLGQGAGMAIEDSIVLADELARHAPEPAFAAYQARREGRCRFIVESSVAVGEFQLGRRDTLDYPALTREMFERTAKPV</sequence>
<dbReference type="OrthoDB" id="5499180at2"/>
<dbReference type="Gene3D" id="3.50.50.60">
    <property type="entry name" value="FAD/NAD(P)-binding domain"/>
    <property type="match status" value="1"/>
</dbReference>
<dbReference type="InterPro" id="IPR050493">
    <property type="entry name" value="FAD-dep_Monooxygenase_BioMet"/>
</dbReference>
<gene>
    <name evidence="4" type="ORF">HMF7854_07290</name>
</gene>
<dbReference type="AlphaFoldDB" id="A0A3R9WSF3"/>
<evidence type="ECO:0000313" key="5">
    <source>
        <dbReference type="Proteomes" id="UP000274661"/>
    </source>
</evidence>
<feature type="domain" description="FAD-binding" evidence="3">
    <location>
        <begin position="5"/>
        <end position="332"/>
    </location>
</feature>
<dbReference type="GO" id="GO:0004497">
    <property type="term" value="F:monooxygenase activity"/>
    <property type="evidence" value="ECO:0007669"/>
    <property type="project" value="UniProtKB-KW"/>
</dbReference>
<dbReference type="SUPFAM" id="SSF51905">
    <property type="entry name" value="FAD/NAD(P)-binding domain"/>
    <property type="match status" value="1"/>
</dbReference>
<evidence type="ECO:0000313" key="4">
    <source>
        <dbReference type="EMBL" id="RST30658.1"/>
    </source>
</evidence>
<protein>
    <submittedName>
        <fullName evidence="4">2-polyprenyl-6-methoxyphenol hydroxylase</fullName>
    </submittedName>
</protein>
<dbReference type="PRINTS" id="PR00420">
    <property type="entry name" value="RNGMNOXGNASE"/>
</dbReference>
<keyword evidence="1" id="KW-0560">Oxidoreductase</keyword>
<evidence type="ECO:0000256" key="2">
    <source>
        <dbReference type="ARBA" id="ARBA00023033"/>
    </source>
</evidence>
<dbReference type="InterPro" id="IPR002938">
    <property type="entry name" value="FAD-bd"/>
</dbReference>
<dbReference type="GO" id="GO:0071949">
    <property type="term" value="F:FAD binding"/>
    <property type="evidence" value="ECO:0007669"/>
    <property type="project" value="InterPro"/>
</dbReference>